<dbReference type="Proteomes" id="UP000663828">
    <property type="component" value="Unassembled WGS sequence"/>
</dbReference>
<proteinExistence type="predicted"/>
<feature type="domain" description="NF-X1-type" evidence="6">
    <location>
        <begin position="1224"/>
        <end position="1244"/>
    </location>
</feature>
<keyword evidence="2" id="KW-0677">Repeat</keyword>
<dbReference type="SMART" id="SM00438">
    <property type="entry name" value="ZnF_NFX"/>
    <property type="match status" value="3"/>
</dbReference>
<dbReference type="GO" id="GO:0004386">
    <property type="term" value="F:helicase activity"/>
    <property type="evidence" value="ECO:0007669"/>
    <property type="project" value="InterPro"/>
</dbReference>
<evidence type="ECO:0000256" key="4">
    <source>
        <dbReference type="ARBA" id="ARBA00022833"/>
    </source>
</evidence>
<dbReference type="Pfam" id="PF13086">
    <property type="entry name" value="AAA_11"/>
    <property type="match status" value="1"/>
</dbReference>
<evidence type="ECO:0000313" key="8">
    <source>
        <dbReference type="EMBL" id="CAF0925536.1"/>
    </source>
</evidence>
<sequence length="1785" mass="205415">MAFRKPPRTTISQPKIDETANQKLSVHLNQFEHARNGCELLQNKSKLVDRFFDDSEMNNLPLLTQFFTFLVQSMHSSRQDAAKLILRIPGSRILRFAHSHIKPSLVSDEAQKVLLEKFVSTLCKLLQHLLELHPSCYDQLNSTGIFDRLEMYGQKTSNDEIMLIVVELISRVTQLQEEYKQKTKQSKPKIDWQTDRSDPPPDDFHQLSIYPTLEDIFQPQMPYLRKNIITGQYKNGTHYLDIHFRLLREDFLQPLREAICQYISDDNRNTSFRNVNVRLYRNTILTGTICSHVGVLFSLAIDLNILPKSIIWSNSRRLIYGNLLAATFDDFATSCFLLTVDDRSNLDKNGSILVRCQKELCDHKLMRIPPGTPFTLLETTSYFEAYRPILQALQNITDDQIPLEKYLLHCDKNVGLPGYFQENSGIDFEPILAKHNDSCKRYDGGLSDVKDRTTWPNATQLGLDESQYQALQLALTKAVALIQGPPGCGKTFLGVRLAELFYHNRRRITGCSKPILMICYTNHALDQFLSSIIQKLSLQPGEIVRVGGRSSHSQIEPYLIQRLRQQRRNIRSTNAELSEKYVILKSIKSQLDTCQRSYINCSQQLLNATQLLRVIDRRQFLQLIDPILDELDIFTKHWDNKTGGIYCCPLDEDLEDSDDHSSDDGDHLDAQLSVIERIQRMENRIHCQKLNDLSEKDEKLINELIIQWLGAKRLEIIRPDDKEEIEDDGQGEFQTVQKNKKQKNQAKAAAVLREILSDPMVSPPIASSTNDVGDNQNNLDDDDDEEELRRIENIDNFYIPVMLSNPTTERERTEIDTEQLESMRYLLTTRAGLLSEDDAEKVQDLWAVKKEQRQTLYRYWLCKYLHILTNEWFNLNEQYDNNHQTMQELWLANDRLYMEDAFIIAMTTHCASRYQKVLKQIAPRICIVEEAAEVFESHIITAIGEGIEHLILIGDHIQLRPSPNVYTLAKQFNLDVSLFERLINNEMPSVQLCEQHRSLPIISKLTHHFYNIPIRNHESVLNRSPITGVCHPLYFINHSNPEENVSEGVSKRNTFECNYIIQLANYLINQGYDKSNITILTTYLGQRQLISRTIGQSFSQLKGIQITVVDNYQGEENRIILLSLVRSNVEKRLGYLAVDNRICVALSRAQNAFYVIGNFHLLAENSATWKVIVDKVKESKLIGTGLPINCANHSDNQLVCEKPNDFLKRPLGGCGVKCEVRLECGHQCPLSCHSTSHKGLRCTKPCARQYDDCDHQCSKKCHAGTDCTPCCELITLKMPDCEHTTDVPCCMRKTNKLACNVLVAYTCPLGHQVEVKCCDLRNQELRDELCTHPCDFTLECGHPCKGSCTTCYHGRFHHPCDQEELIVYLCGHSRKQRCHELGPRCESPYIKLCDHPDQPSVSDSMLECSIYQCMRYCQNKCKHRRCSQRCKLECDCDPCMEKCSRRFECEHYCNGVCGEPCIDCFSCRDKKSKNAIRDAINGEKLRYVAFVQLECGHLFKASVLDEHVRIFAEKQALPNGFFRIDYPGCPTCQWPLVKCKRYASLIKNIHNRIADILASESTLTEKVRSSAEVEVILLATALELPESVIRIVRQLRNHPRRRKLTELFINTIDVFKNLSGTVGVDRDKFLRTIYAHVEQHDSLYFTRQQWLDIETEYKRLLSIDRQATTNECPSVCPNQSQSESDDNDFFKSLLTTLKATMTDRNSRQSILSVDTTWNDFEKDRLICDGKWVLCSKPSNGHLIWVNNMTEQFTCSICHKSSADRMPSFGTHGNRIFHKGYGRGRR</sequence>
<evidence type="ECO:0000313" key="7">
    <source>
        <dbReference type="EMBL" id="CAF0886300.1"/>
    </source>
</evidence>
<feature type="region of interest" description="Disordered" evidence="5">
    <location>
        <begin position="763"/>
        <end position="783"/>
    </location>
</feature>
<dbReference type="InterPro" id="IPR047187">
    <property type="entry name" value="SF1_C_Upf1"/>
</dbReference>
<dbReference type="Pfam" id="PF13087">
    <property type="entry name" value="AAA_12"/>
    <property type="match status" value="1"/>
</dbReference>
<feature type="domain" description="NF-X1-type" evidence="6">
    <location>
        <begin position="1370"/>
        <end position="1395"/>
    </location>
</feature>
<dbReference type="PANTHER" id="PTHR10887:SF341">
    <property type="entry name" value="NFX1-TYPE ZINC FINGER-CONTAINING PROTEIN 1"/>
    <property type="match status" value="1"/>
</dbReference>
<evidence type="ECO:0000313" key="9">
    <source>
        <dbReference type="Proteomes" id="UP000663828"/>
    </source>
</evidence>
<dbReference type="OrthoDB" id="2423195at2759"/>
<feature type="compositionally biased region" description="Polar residues" evidence="5">
    <location>
        <begin position="765"/>
        <end position="776"/>
    </location>
</feature>
<accession>A0A813YM17</accession>
<dbReference type="InterPro" id="IPR027417">
    <property type="entry name" value="P-loop_NTPase"/>
</dbReference>
<dbReference type="InterPro" id="IPR057373">
    <property type="entry name" value="ZNFX1"/>
</dbReference>
<dbReference type="Gene3D" id="3.40.50.300">
    <property type="entry name" value="P-loop containing nucleotide triphosphate hydrolases"/>
    <property type="match status" value="3"/>
</dbReference>
<dbReference type="GO" id="GO:0008270">
    <property type="term" value="F:zinc ion binding"/>
    <property type="evidence" value="ECO:0007669"/>
    <property type="project" value="UniProtKB-KW"/>
</dbReference>
<feature type="region of interest" description="Disordered" evidence="5">
    <location>
        <begin position="180"/>
        <end position="203"/>
    </location>
</feature>
<evidence type="ECO:0000256" key="5">
    <source>
        <dbReference type="SAM" id="MobiDB-lite"/>
    </source>
</evidence>
<evidence type="ECO:0000256" key="1">
    <source>
        <dbReference type="ARBA" id="ARBA00022723"/>
    </source>
</evidence>
<dbReference type="GO" id="GO:0031380">
    <property type="term" value="C:nuclear RNA-directed RNA polymerase complex"/>
    <property type="evidence" value="ECO:0007669"/>
    <property type="project" value="TreeGrafter"/>
</dbReference>
<dbReference type="EMBL" id="CAJNOR010000344">
    <property type="protein sequence ID" value="CAF0886300.1"/>
    <property type="molecule type" value="Genomic_DNA"/>
</dbReference>
<dbReference type="InterPro" id="IPR000967">
    <property type="entry name" value="Znf_NFX1"/>
</dbReference>
<gene>
    <name evidence="8" type="ORF">EDS130_LOCUS11005</name>
    <name evidence="7" type="ORF">XAT740_LOCUS7269</name>
</gene>
<evidence type="ECO:0000259" key="6">
    <source>
        <dbReference type="SMART" id="SM00438"/>
    </source>
</evidence>
<keyword evidence="9" id="KW-1185">Reference proteome</keyword>
<dbReference type="PANTHER" id="PTHR10887">
    <property type="entry name" value="DNA2/NAM7 HELICASE FAMILY"/>
    <property type="match status" value="1"/>
</dbReference>
<dbReference type="Pfam" id="PF25396">
    <property type="entry name" value="ZNFX1"/>
    <property type="match status" value="1"/>
</dbReference>
<keyword evidence="3" id="KW-0863">Zinc-finger</keyword>
<keyword evidence="4" id="KW-0862">Zinc</keyword>
<keyword evidence="1" id="KW-0479">Metal-binding</keyword>
<reference evidence="7" key="1">
    <citation type="submission" date="2021-02" db="EMBL/GenBank/DDBJ databases">
        <authorList>
            <person name="Nowell W R."/>
        </authorList>
    </citation>
    <scope>NUCLEOTIDE SEQUENCE</scope>
</reference>
<dbReference type="EMBL" id="CAJNOJ010000039">
    <property type="protein sequence ID" value="CAF0925536.1"/>
    <property type="molecule type" value="Genomic_DNA"/>
</dbReference>
<dbReference type="InterPro" id="IPR041679">
    <property type="entry name" value="DNA2/NAM7-like_C"/>
</dbReference>
<evidence type="ECO:0000256" key="2">
    <source>
        <dbReference type="ARBA" id="ARBA00022737"/>
    </source>
</evidence>
<evidence type="ECO:0000256" key="3">
    <source>
        <dbReference type="ARBA" id="ARBA00022771"/>
    </source>
</evidence>
<protein>
    <recommendedName>
        <fullName evidence="6">NF-X1-type domain-containing protein</fullName>
    </recommendedName>
</protein>
<dbReference type="GO" id="GO:0031048">
    <property type="term" value="P:regulatory ncRNA-mediated heterochromatin formation"/>
    <property type="evidence" value="ECO:0007669"/>
    <property type="project" value="TreeGrafter"/>
</dbReference>
<organism evidence="7 9">
    <name type="scientific">Adineta ricciae</name>
    <name type="common">Rotifer</name>
    <dbReference type="NCBI Taxonomy" id="249248"/>
    <lineage>
        <taxon>Eukaryota</taxon>
        <taxon>Metazoa</taxon>
        <taxon>Spiralia</taxon>
        <taxon>Gnathifera</taxon>
        <taxon>Rotifera</taxon>
        <taxon>Eurotatoria</taxon>
        <taxon>Bdelloidea</taxon>
        <taxon>Adinetida</taxon>
        <taxon>Adinetidae</taxon>
        <taxon>Adineta</taxon>
    </lineage>
</organism>
<dbReference type="CDD" id="cd18808">
    <property type="entry name" value="SF1_C_Upf1"/>
    <property type="match status" value="1"/>
</dbReference>
<dbReference type="SUPFAM" id="SSF52540">
    <property type="entry name" value="P-loop containing nucleoside triphosphate hydrolases"/>
    <property type="match status" value="1"/>
</dbReference>
<dbReference type="Proteomes" id="UP000663852">
    <property type="component" value="Unassembled WGS sequence"/>
</dbReference>
<dbReference type="InterPro" id="IPR045055">
    <property type="entry name" value="DNA2/NAM7-like"/>
</dbReference>
<feature type="compositionally biased region" description="Basic and acidic residues" evidence="5">
    <location>
        <begin position="188"/>
        <end position="203"/>
    </location>
</feature>
<feature type="domain" description="NF-X1-type" evidence="6">
    <location>
        <begin position="1253"/>
        <end position="1272"/>
    </location>
</feature>
<comment type="caution">
    <text evidence="7">The sequence shown here is derived from an EMBL/GenBank/DDBJ whole genome shotgun (WGS) entry which is preliminary data.</text>
</comment>
<dbReference type="InterPro" id="IPR041677">
    <property type="entry name" value="DNA2/NAM7_AAA_11"/>
</dbReference>
<name>A0A813YM17_ADIRI</name>